<feature type="compositionally biased region" description="Low complexity" evidence="1">
    <location>
        <begin position="22"/>
        <end position="38"/>
    </location>
</feature>
<dbReference type="EMBL" id="PHHF01000071">
    <property type="protein sequence ID" value="PTD17664.1"/>
    <property type="molecule type" value="Genomic_DNA"/>
</dbReference>
<feature type="region of interest" description="Disordered" evidence="1">
    <location>
        <begin position="1"/>
        <end position="151"/>
    </location>
</feature>
<dbReference type="AlphaFoldDB" id="A0A2T4HPD8"/>
<name>A0A2T4HPD8_9SPHN</name>
<dbReference type="InterPro" id="IPR021136">
    <property type="entry name" value="Flagellar_hook_control-like_C"/>
</dbReference>
<comment type="caution">
    <text evidence="3">The sequence shown here is derived from an EMBL/GenBank/DDBJ whole genome shotgun (WGS) entry which is preliminary data.</text>
</comment>
<feature type="region of interest" description="Disordered" evidence="1">
    <location>
        <begin position="163"/>
        <end position="231"/>
    </location>
</feature>
<evidence type="ECO:0000313" key="3">
    <source>
        <dbReference type="EMBL" id="PTD17664.1"/>
    </source>
</evidence>
<feature type="compositionally biased region" description="Pro residues" evidence="1">
    <location>
        <begin position="76"/>
        <end position="88"/>
    </location>
</feature>
<dbReference type="Pfam" id="PF02120">
    <property type="entry name" value="Flg_hook"/>
    <property type="match status" value="1"/>
</dbReference>
<feature type="region of interest" description="Disordered" evidence="1">
    <location>
        <begin position="401"/>
        <end position="452"/>
    </location>
</feature>
<reference evidence="3 4" key="1">
    <citation type="submission" date="2017-11" db="EMBL/GenBank/DDBJ databases">
        <title>Sphingomonas oleivorans sp. nov., isolated from oil-contaminated soil.</title>
        <authorList>
            <person name="Wang L."/>
            <person name="Chen L."/>
        </authorList>
    </citation>
    <scope>NUCLEOTIDE SEQUENCE [LARGE SCALE GENOMIC DNA]</scope>
    <source>
        <strain evidence="3 4">K101</strain>
    </source>
</reference>
<feature type="region of interest" description="Disordered" evidence="1">
    <location>
        <begin position="246"/>
        <end position="282"/>
    </location>
</feature>
<feature type="compositionally biased region" description="Low complexity" evidence="1">
    <location>
        <begin position="246"/>
        <end position="274"/>
    </location>
</feature>
<feature type="compositionally biased region" description="Acidic residues" evidence="1">
    <location>
        <begin position="168"/>
        <end position="179"/>
    </location>
</feature>
<gene>
    <name evidence="3" type="ORF">CV103_16870</name>
</gene>
<dbReference type="InterPro" id="IPR038610">
    <property type="entry name" value="FliK-like_C_sf"/>
</dbReference>
<feature type="domain" description="Flagellar hook-length control protein-like C-terminal" evidence="2">
    <location>
        <begin position="329"/>
        <end position="401"/>
    </location>
</feature>
<evidence type="ECO:0000256" key="1">
    <source>
        <dbReference type="SAM" id="MobiDB-lite"/>
    </source>
</evidence>
<dbReference type="Proteomes" id="UP000241206">
    <property type="component" value="Unassembled WGS sequence"/>
</dbReference>
<evidence type="ECO:0000313" key="4">
    <source>
        <dbReference type="Proteomes" id="UP000241206"/>
    </source>
</evidence>
<dbReference type="CDD" id="cd17470">
    <property type="entry name" value="T3SS_Flik_C"/>
    <property type="match status" value="1"/>
</dbReference>
<feature type="compositionally biased region" description="Low complexity" evidence="1">
    <location>
        <begin position="207"/>
        <end position="227"/>
    </location>
</feature>
<proteinExistence type="predicted"/>
<accession>A0A2T4HPD8</accession>
<dbReference type="Gene3D" id="3.30.750.140">
    <property type="match status" value="1"/>
</dbReference>
<evidence type="ECO:0000259" key="2">
    <source>
        <dbReference type="Pfam" id="PF02120"/>
    </source>
</evidence>
<feature type="compositionally biased region" description="Polar residues" evidence="1">
    <location>
        <begin position="61"/>
        <end position="73"/>
    </location>
</feature>
<keyword evidence="4" id="KW-1185">Reference proteome</keyword>
<protein>
    <recommendedName>
        <fullName evidence="2">Flagellar hook-length control protein-like C-terminal domain-containing protein</fullName>
    </recommendedName>
</protein>
<sequence>MTISMIAPAVAASTRPQGGSAGASAAAAGFGALIGAGSDATAEGGATPVTAGNQADLPAQPDTQASQIAQTAAPSLPLPSEQPAPADDPAPAGEAVAEGEEQNLLPDAAGPIPPAPREASVKTAAQPEVAPATLASTRSDKPAAPAVPAKDVAEMPVVAADAGNMDIAADDPGADDDGADKDGAPVDIAGDDSATRPAAQPIEPQRPATALAAAPAPAPVTADAPIAPDNPLATADAEAAGVSIEARPAARPAGETATAANAAAGQAAPDGPDGLPSPLFSQALPGIAPRAVAHPYGAAAPHAPAQAVVTAEAGRIGREMGVEIARGISAGRSEVLIRLDPAEMGRIDVRLSFERDGSLRAVMAADSPMALDMLRRESSDLSRALADAGVRADAQSFRFDSRGGDAGTAWQRGQQAFDGREAQGGPALGSGPTDDQPAYRSLRASGRVDVRA</sequence>
<dbReference type="RefSeq" id="WP_107395623.1">
    <property type="nucleotide sequence ID" value="NZ_PHHF01000071.1"/>
</dbReference>
<organism evidence="3 4">
    <name type="scientific">Edaphosphingomonas fennica</name>
    <dbReference type="NCBI Taxonomy" id="114404"/>
    <lineage>
        <taxon>Bacteria</taxon>
        <taxon>Pseudomonadati</taxon>
        <taxon>Pseudomonadota</taxon>
        <taxon>Alphaproteobacteria</taxon>
        <taxon>Sphingomonadales</taxon>
        <taxon>Rhizorhabdaceae</taxon>
        <taxon>Edaphosphingomonas</taxon>
    </lineage>
</organism>